<dbReference type="Proteomes" id="UP000228635">
    <property type="component" value="Unassembled WGS sequence"/>
</dbReference>
<accession>A0A2M6WJ80</accession>
<proteinExistence type="predicted"/>
<gene>
    <name evidence="2" type="ORF">COU08_00260</name>
</gene>
<organism evidence="2 3">
    <name type="scientific">Candidatus Harrisonbacteria bacterium CG10_big_fil_rev_8_21_14_0_10_42_17</name>
    <dbReference type="NCBI Taxonomy" id="1974584"/>
    <lineage>
        <taxon>Bacteria</taxon>
        <taxon>Candidatus Harrisoniibacteriota</taxon>
    </lineage>
</organism>
<evidence type="ECO:0000256" key="1">
    <source>
        <dbReference type="SAM" id="Phobius"/>
    </source>
</evidence>
<feature type="transmembrane region" description="Helical" evidence="1">
    <location>
        <begin position="12"/>
        <end position="38"/>
    </location>
</feature>
<keyword evidence="1" id="KW-0812">Transmembrane</keyword>
<sequence>MFLLATKNVHSIFINFYISGVTTAGLLLISAAGLSVFYRAEQKITRINKLVHEVERKNKRIAEIIV</sequence>
<evidence type="ECO:0000313" key="2">
    <source>
        <dbReference type="EMBL" id="PIT92842.1"/>
    </source>
</evidence>
<protein>
    <submittedName>
        <fullName evidence="2">Uncharacterized protein</fullName>
    </submittedName>
</protein>
<evidence type="ECO:0000313" key="3">
    <source>
        <dbReference type="Proteomes" id="UP000228635"/>
    </source>
</evidence>
<keyword evidence="1" id="KW-0472">Membrane</keyword>
<dbReference type="EMBL" id="PFBA01000004">
    <property type="protein sequence ID" value="PIT92842.1"/>
    <property type="molecule type" value="Genomic_DNA"/>
</dbReference>
<keyword evidence="1" id="KW-1133">Transmembrane helix</keyword>
<name>A0A2M6WJ80_9BACT</name>
<reference evidence="3" key="1">
    <citation type="submission" date="2017-09" db="EMBL/GenBank/DDBJ databases">
        <title>Depth-based differentiation of microbial function through sediment-hosted aquifers and enrichment of novel symbionts in the deep terrestrial subsurface.</title>
        <authorList>
            <person name="Probst A.J."/>
            <person name="Ladd B."/>
            <person name="Jarett J.K."/>
            <person name="Geller-Mcgrath D.E."/>
            <person name="Sieber C.M.K."/>
            <person name="Emerson J.B."/>
            <person name="Anantharaman K."/>
            <person name="Thomas B.C."/>
            <person name="Malmstrom R."/>
            <person name="Stieglmeier M."/>
            <person name="Klingl A."/>
            <person name="Woyke T."/>
            <person name="Ryan C.M."/>
            <person name="Banfield J.F."/>
        </authorList>
    </citation>
    <scope>NUCLEOTIDE SEQUENCE [LARGE SCALE GENOMIC DNA]</scope>
</reference>
<comment type="caution">
    <text evidence="2">The sequence shown here is derived from an EMBL/GenBank/DDBJ whole genome shotgun (WGS) entry which is preliminary data.</text>
</comment>
<dbReference type="AlphaFoldDB" id="A0A2M6WJ80"/>